<feature type="compositionally biased region" description="Gly residues" evidence="14">
    <location>
        <begin position="167"/>
        <end position="178"/>
    </location>
</feature>
<dbReference type="GO" id="GO:0006816">
    <property type="term" value="P:calcium ion transport"/>
    <property type="evidence" value="ECO:0007669"/>
    <property type="project" value="UniProtKB-KW"/>
</dbReference>
<keyword evidence="17" id="KW-1185">Reference proteome</keyword>
<evidence type="ECO:0000313" key="17">
    <source>
        <dbReference type="Proteomes" id="UP000518752"/>
    </source>
</evidence>
<proteinExistence type="inferred from homology"/>
<dbReference type="EMBL" id="JAACJN010000009">
    <property type="protein sequence ID" value="KAF5391572.1"/>
    <property type="molecule type" value="Genomic_DNA"/>
</dbReference>
<evidence type="ECO:0000256" key="7">
    <source>
        <dbReference type="ARBA" id="ARBA00022729"/>
    </source>
</evidence>
<keyword evidence="6 15" id="KW-0812">Transmembrane</keyword>
<protein>
    <recommendedName>
        <fullName evidence="3">Store-operated calcium entry-associated regulatory factor</fullName>
    </recommendedName>
    <alternativeName>
        <fullName evidence="13">Transmembrane protein 66</fullName>
    </alternativeName>
</protein>
<evidence type="ECO:0000256" key="5">
    <source>
        <dbReference type="ARBA" id="ARBA00022568"/>
    </source>
</evidence>
<reference evidence="16 17" key="1">
    <citation type="journal article" date="2020" name="ISME J.">
        <title>Uncovering the hidden diversity of litter-decomposition mechanisms in mushroom-forming fungi.</title>
        <authorList>
            <person name="Floudas D."/>
            <person name="Bentzer J."/>
            <person name="Ahren D."/>
            <person name="Johansson T."/>
            <person name="Persson P."/>
            <person name="Tunlid A."/>
        </authorList>
    </citation>
    <scope>NUCLEOTIDE SEQUENCE [LARGE SCALE GENOMIC DNA]</scope>
    <source>
        <strain evidence="16 17">CBS 406.79</strain>
    </source>
</reference>
<dbReference type="Proteomes" id="UP000518752">
    <property type="component" value="Unassembled WGS sequence"/>
</dbReference>
<keyword evidence="8" id="KW-0256">Endoplasmic reticulum</keyword>
<evidence type="ECO:0000256" key="12">
    <source>
        <dbReference type="ARBA" id="ARBA00023136"/>
    </source>
</evidence>
<evidence type="ECO:0000256" key="14">
    <source>
        <dbReference type="SAM" id="MobiDB-lite"/>
    </source>
</evidence>
<dbReference type="Pfam" id="PF06682">
    <property type="entry name" value="SARAF"/>
    <property type="match status" value="1"/>
</dbReference>
<dbReference type="GO" id="GO:0005789">
    <property type="term" value="C:endoplasmic reticulum membrane"/>
    <property type="evidence" value="ECO:0007669"/>
    <property type="project" value="UniProtKB-SubCell"/>
</dbReference>
<comment type="similarity">
    <text evidence="2">Belongs to the SARAF family.</text>
</comment>
<evidence type="ECO:0000256" key="1">
    <source>
        <dbReference type="ARBA" id="ARBA00004115"/>
    </source>
</evidence>
<evidence type="ECO:0000256" key="10">
    <source>
        <dbReference type="ARBA" id="ARBA00022989"/>
    </source>
</evidence>
<evidence type="ECO:0000256" key="15">
    <source>
        <dbReference type="SAM" id="Phobius"/>
    </source>
</evidence>
<comment type="subcellular location">
    <subcellularLocation>
        <location evidence="1">Endoplasmic reticulum membrane</location>
        <topology evidence="1">Single-pass type I membrane protein</topology>
    </subcellularLocation>
</comment>
<evidence type="ECO:0000256" key="11">
    <source>
        <dbReference type="ARBA" id="ARBA00023065"/>
    </source>
</evidence>
<evidence type="ECO:0000256" key="3">
    <source>
        <dbReference type="ARBA" id="ARBA00016584"/>
    </source>
</evidence>
<evidence type="ECO:0000256" key="4">
    <source>
        <dbReference type="ARBA" id="ARBA00022448"/>
    </source>
</evidence>
<evidence type="ECO:0000256" key="9">
    <source>
        <dbReference type="ARBA" id="ARBA00022837"/>
    </source>
</evidence>
<feature type="transmembrane region" description="Helical" evidence="15">
    <location>
        <begin position="130"/>
        <end position="148"/>
    </location>
</feature>
<evidence type="ECO:0000313" key="16">
    <source>
        <dbReference type="EMBL" id="KAF5391572.1"/>
    </source>
</evidence>
<dbReference type="GO" id="GO:2001256">
    <property type="term" value="P:regulation of store-operated calcium entry"/>
    <property type="evidence" value="ECO:0007669"/>
    <property type="project" value="InterPro"/>
</dbReference>
<gene>
    <name evidence="16" type="ORF">D9757_002386</name>
</gene>
<sequence length="288" mass="31453">MSRIKLSDIPSLTFYKGELTTARRSYPLPQLVCIGEPCRKYEPEAVHCKNIGGAADFRIQCEADLPEVFRFGKVGVSCEGWSRAEDPYVLKGDLTCSCSLQYRLVEIPDHMRNDPNHHGIPSSAMDLPTVIFTIVWVAVLLLICYSLVKSCFARRDGSSSGTAGNDRPGGGAPDGGRFPGNFDGHPSADPPPPYSKNAGPQNQNNEGWRPGFWSGALMGGLADRYLLRNPAPRQEYDWEHHRHPTFYGGVAGGGHHRPPSHSDNNRGEGSSNLGGMRRSTGFGSSNVR</sequence>
<comment type="caution">
    <text evidence="16">The sequence shown here is derived from an EMBL/GenBank/DDBJ whole genome shotgun (WGS) entry which is preliminary data.</text>
</comment>
<dbReference type="PANTHER" id="PTHR15929">
    <property type="entry name" value="STORE-OPERATED CALCIUM ENTRY-ASSOCIATED REGULATORY FACTOR"/>
    <property type="match status" value="1"/>
</dbReference>
<feature type="region of interest" description="Disordered" evidence="14">
    <location>
        <begin position="247"/>
        <end position="288"/>
    </location>
</feature>
<keyword evidence="10 15" id="KW-1133">Transmembrane helix</keyword>
<dbReference type="PANTHER" id="PTHR15929:SF0">
    <property type="entry name" value="STORE-OPERATED CALCIUM ENTRY-ASSOCIATED REGULATORY FACTOR"/>
    <property type="match status" value="1"/>
</dbReference>
<keyword evidence="5" id="KW-0109">Calcium transport</keyword>
<evidence type="ECO:0000256" key="2">
    <source>
        <dbReference type="ARBA" id="ARBA00006833"/>
    </source>
</evidence>
<evidence type="ECO:0000256" key="6">
    <source>
        <dbReference type="ARBA" id="ARBA00022692"/>
    </source>
</evidence>
<dbReference type="OrthoDB" id="20303at2759"/>
<organism evidence="16 17">
    <name type="scientific">Collybiopsis confluens</name>
    <dbReference type="NCBI Taxonomy" id="2823264"/>
    <lineage>
        <taxon>Eukaryota</taxon>
        <taxon>Fungi</taxon>
        <taxon>Dikarya</taxon>
        <taxon>Basidiomycota</taxon>
        <taxon>Agaricomycotina</taxon>
        <taxon>Agaricomycetes</taxon>
        <taxon>Agaricomycetidae</taxon>
        <taxon>Agaricales</taxon>
        <taxon>Marasmiineae</taxon>
        <taxon>Omphalotaceae</taxon>
        <taxon>Collybiopsis</taxon>
    </lineage>
</organism>
<evidence type="ECO:0000256" key="13">
    <source>
        <dbReference type="ARBA" id="ARBA00031116"/>
    </source>
</evidence>
<keyword evidence="9" id="KW-0106">Calcium</keyword>
<dbReference type="InterPro" id="IPR009567">
    <property type="entry name" value="SARAF"/>
</dbReference>
<evidence type="ECO:0000256" key="8">
    <source>
        <dbReference type="ARBA" id="ARBA00022824"/>
    </source>
</evidence>
<keyword evidence="11" id="KW-0406">Ion transport</keyword>
<keyword evidence="4" id="KW-0813">Transport</keyword>
<accession>A0A8H5HXX3</accession>
<keyword evidence="7" id="KW-0732">Signal</keyword>
<feature type="region of interest" description="Disordered" evidence="14">
    <location>
        <begin position="155"/>
        <end position="210"/>
    </location>
</feature>
<dbReference type="AlphaFoldDB" id="A0A8H5HXX3"/>
<keyword evidence="12 15" id="KW-0472">Membrane</keyword>
<name>A0A8H5HXX3_9AGAR</name>